<evidence type="ECO:0000256" key="2">
    <source>
        <dbReference type="SAM" id="Phobius"/>
    </source>
</evidence>
<comment type="caution">
    <text evidence="6">The sequence shown here is derived from an EMBL/GenBank/DDBJ whole genome shotgun (WGS) entry which is preliminary data.</text>
</comment>
<reference evidence="6 7" key="1">
    <citation type="submission" date="2020-03" db="EMBL/GenBank/DDBJ databases">
        <title>Genomic Encyclopedia of Type Strains, Phase III (KMG-III): the genomes of soil and plant-associated and newly described type strains.</title>
        <authorList>
            <person name="Whitman W."/>
        </authorList>
    </citation>
    <scope>NUCLEOTIDE SEQUENCE [LARGE SCALE GENOMIC DNA]</scope>
    <source>
        <strain evidence="6 7">CECT 8804</strain>
    </source>
</reference>
<feature type="domain" description="CusB-like beta-barrel" evidence="3">
    <location>
        <begin position="226"/>
        <end position="296"/>
    </location>
</feature>
<feature type="domain" description="YknX-like C-terminal permuted SH3-like" evidence="5">
    <location>
        <begin position="304"/>
        <end position="369"/>
    </location>
</feature>
<feature type="domain" description="CzcB-like barrel-sandwich hybrid" evidence="4">
    <location>
        <begin position="85"/>
        <end position="218"/>
    </location>
</feature>
<keyword evidence="7" id="KW-1185">Reference proteome</keyword>
<dbReference type="Pfam" id="PF25989">
    <property type="entry name" value="YknX_C"/>
    <property type="match status" value="1"/>
</dbReference>
<dbReference type="PANTHER" id="PTHR30469:SF15">
    <property type="entry name" value="HLYD FAMILY OF SECRETION PROTEINS"/>
    <property type="match status" value="1"/>
</dbReference>
<comment type="similarity">
    <text evidence="1">Belongs to the membrane fusion protein (MFP) (TC 8.A.1) family.</text>
</comment>
<evidence type="ECO:0000313" key="7">
    <source>
        <dbReference type="Proteomes" id="UP000727456"/>
    </source>
</evidence>
<dbReference type="NCBIfam" id="TIGR01730">
    <property type="entry name" value="RND_mfp"/>
    <property type="match status" value="1"/>
</dbReference>
<dbReference type="InterPro" id="IPR058647">
    <property type="entry name" value="BSH_CzcB-like"/>
</dbReference>
<keyword evidence="2" id="KW-0812">Transmembrane</keyword>
<sequence length="379" mass="39365">MSDEEALGDPARRRRRWIALGAAVIVILLIGWSIFGRGGKPAATPSALQRVTVVEPGRRLVAATVVANGVIAAKHDMQVGVVGEGGQVVQVLVNPGDWVKAGQPLAIIERSVQAQQAASLAASIKVAAADAALAQSNLDRAKALVKNGFISKADIDAKVAARDQAVARVAVARAQLGEQSARNARLVIRAPKGGLVLTRAVEPGQIVMSGQGTLFRIAEDGNMEMQARIPEQELARMAIGTPASVIPIGSAKAISGQIWQISPVIDPTTRQGFARIALPYDTSLRPGGFAEASISSGKAEMPLLPQSAVLSDDKGNFVYVVGRDNAVVRRAVKIGDVSDVGVSIIDGLSGREKVVVSAGAFLTAGEKIQPELTTAPAGQ</sequence>
<evidence type="ECO:0000256" key="1">
    <source>
        <dbReference type="ARBA" id="ARBA00009477"/>
    </source>
</evidence>
<accession>A0ABX0TTK3</accession>
<dbReference type="InterPro" id="IPR058792">
    <property type="entry name" value="Beta-barrel_RND_2"/>
</dbReference>
<keyword evidence="2" id="KW-1133">Transmembrane helix</keyword>
<dbReference type="Gene3D" id="1.10.287.470">
    <property type="entry name" value="Helix hairpin bin"/>
    <property type="match status" value="1"/>
</dbReference>
<dbReference type="Gene3D" id="2.40.30.170">
    <property type="match status" value="1"/>
</dbReference>
<dbReference type="EMBL" id="JAAOZC010000006">
    <property type="protein sequence ID" value="NIJ08837.1"/>
    <property type="molecule type" value="Genomic_DNA"/>
</dbReference>
<dbReference type="Gene3D" id="2.40.420.20">
    <property type="match status" value="1"/>
</dbReference>
<evidence type="ECO:0000259" key="4">
    <source>
        <dbReference type="Pfam" id="PF25973"/>
    </source>
</evidence>
<dbReference type="InterPro" id="IPR058637">
    <property type="entry name" value="YknX-like_C"/>
</dbReference>
<dbReference type="Pfam" id="PF25954">
    <property type="entry name" value="Beta-barrel_RND_2"/>
    <property type="match status" value="1"/>
</dbReference>
<protein>
    <submittedName>
        <fullName evidence="6">RND family efflux transporter MFP subunit</fullName>
    </submittedName>
</protein>
<name>A0ABX0TTK3_9SPHN</name>
<proteinExistence type="inferred from homology"/>
<dbReference type="Gene3D" id="2.40.50.100">
    <property type="match status" value="1"/>
</dbReference>
<evidence type="ECO:0000259" key="5">
    <source>
        <dbReference type="Pfam" id="PF25989"/>
    </source>
</evidence>
<dbReference type="Proteomes" id="UP000727456">
    <property type="component" value="Unassembled WGS sequence"/>
</dbReference>
<dbReference type="PANTHER" id="PTHR30469">
    <property type="entry name" value="MULTIDRUG RESISTANCE PROTEIN MDTA"/>
    <property type="match status" value="1"/>
</dbReference>
<dbReference type="SUPFAM" id="SSF111369">
    <property type="entry name" value="HlyD-like secretion proteins"/>
    <property type="match status" value="1"/>
</dbReference>
<feature type="transmembrane region" description="Helical" evidence="2">
    <location>
        <begin position="17"/>
        <end position="35"/>
    </location>
</feature>
<keyword evidence="2" id="KW-0472">Membrane</keyword>
<dbReference type="InterPro" id="IPR006143">
    <property type="entry name" value="RND_pump_MFP"/>
</dbReference>
<organism evidence="6 7">
    <name type="scientific">Sphingomonas vulcanisoli</name>
    <dbReference type="NCBI Taxonomy" id="1658060"/>
    <lineage>
        <taxon>Bacteria</taxon>
        <taxon>Pseudomonadati</taxon>
        <taxon>Pseudomonadota</taxon>
        <taxon>Alphaproteobacteria</taxon>
        <taxon>Sphingomonadales</taxon>
        <taxon>Sphingomonadaceae</taxon>
        <taxon>Sphingomonas</taxon>
    </lineage>
</organism>
<evidence type="ECO:0000313" key="6">
    <source>
        <dbReference type="EMBL" id="NIJ08837.1"/>
    </source>
</evidence>
<evidence type="ECO:0000259" key="3">
    <source>
        <dbReference type="Pfam" id="PF25954"/>
    </source>
</evidence>
<dbReference type="Pfam" id="PF25973">
    <property type="entry name" value="BSH_CzcB"/>
    <property type="match status" value="1"/>
</dbReference>
<gene>
    <name evidence="6" type="ORF">FHS31_002461</name>
</gene>